<dbReference type="GO" id="GO:0006633">
    <property type="term" value="P:fatty acid biosynthetic process"/>
    <property type="evidence" value="ECO:0007669"/>
    <property type="project" value="TreeGrafter"/>
</dbReference>
<dbReference type="RefSeq" id="WP_154509097.1">
    <property type="nucleotide sequence ID" value="NZ_JAXELC010000022.1"/>
</dbReference>
<dbReference type="SUPFAM" id="SSF52151">
    <property type="entry name" value="FabD/lysophospholipase-like"/>
    <property type="match status" value="1"/>
</dbReference>
<dbReference type="GO" id="GO:0004314">
    <property type="term" value="F:[acyl-carrier-protein] S-malonyltransferase activity"/>
    <property type="evidence" value="ECO:0007669"/>
    <property type="project" value="UniProtKB-EC"/>
</dbReference>
<reference evidence="6 7" key="1">
    <citation type="submission" date="2019-09" db="EMBL/GenBank/DDBJ databases">
        <title>In-depth cultivation of the pig gut microbiome towards novel bacterial diversity and tailored functional studies.</title>
        <authorList>
            <person name="Wylensek D."/>
            <person name="Hitch T.C.A."/>
            <person name="Clavel T."/>
        </authorList>
    </citation>
    <scope>NUCLEOTIDE SEQUENCE [LARGE SCALE GENOMIC DNA]</scope>
    <source>
        <strain evidence="6 7">PG-178-WT-4</strain>
    </source>
</reference>
<dbReference type="EMBL" id="VUMH01000002">
    <property type="protein sequence ID" value="MSS27075.1"/>
    <property type="molecule type" value="Genomic_DNA"/>
</dbReference>
<dbReference type="Pfam" id="PF00550">
    <property type="entry name" value="PP-binding"/>
    <property type="match status" value="1"/>
</dbReference>
<organism evidence="6 7">
    <name type="scientific">Desulfovibrio porci</name>
    <dbReference type="NCBI Taxonomy" id="2605782"/>
    <lineage>
        <taxon>Bacteria</taxon>
        <taxon>Pseudomonadati</taxon>
        <taxon>Thermodesulfobacteriota</taxon>
        <taxon>Desulfovibrionia</taxon>
        <taxon>Desulfovibrionales</taxon>
        <taxon>Desulfovibrionaceae</taxon>
        <taxon>Desulfovibrio</taxon>
    </lineage>
</organism>
<dbReference type="Proteomes" id="UP000477488">
    <property type="component" value="Unassembled WGS sequence"/>
</dbReference>
<dbReference type="Gene3D" id="1.10.1200.10">
    <property type="entry name" value="ACP-like"/>
    <property type="match status" value="1"/>
</dbReference>
<dbReference type="GO" id="GO:0005829">
    <property type="term" value="C:cytosol"/>
    <property type="evidence" value="ECO:0007669"/>
    <property type="project" value="TreeGrafter"/>
</dbReference>
<sequence length="1291" mass="137805">MQNNNSTASTASSLADPSAFLTLETFRRVPLSVAASGPDAAAALLSAPCRELLRLGAARGARTALWVCAAPDCSLAAAAVLLARKLEEIFAGDAALAGVPRVLVTDFSPALLEEAGVFLAEHADTLLALLICGAPRAAAADGVLSCEPLLLRRPVAGEAALVAPVAACPDRAPALSGKMGALGGNAGQEAAPDELALDGVRYVDLRQNGLKWRLAGVNPLWRQDLVGLGASPDAAAVSALEARGLWLAPAVAAPPLAVMCCGLGSVWPGMGRELYDSFPAARAAMERIAAVADWDVLALMDETDVEKISLTRWQVPYLFLLEYAQWSQFVSLGLAPALMCGHSLGELIALCFAGIYEPEVAWYILDTRAAHMAELEAKATRETGMMAVHADADVIEEARKTWPALYVSNYNTPRQFILSGPREVLLEARKSMRKRRIPAIMLNVSLAFHHPSMRVLRDLSLRRLNALEMRAPRLPMLSDITTGFYPQDQPSICRYITDLDENSVRWVEGVRAMWERDGIRHFLELGPQDTLCGLVGDIEPRALCLSAGRKGRETEGLRQACARLYALGHLPRAAIRARAAAAKREGPALSASLGTAPAGAARSAADSFSGPVSGQMGIVLEVLAEASGRPVKDLRPEMDLRYDLALRSSRFPLIIQEAEQRLGLSVNFEDLLQVSTIGDLARALTGTRADAQTGMKREAGTAAPAPGYARRRQRAPLCRFAPGASRARGAEGGDVPPGSPPLSSLSLDPCGQGLPLRRGDVLALCVFDPDLLPGLLSGLAPLGCTLALPGELLEICAPLAKAGSRLTSLALPAAGEDGKPDAESLRAALCRLAGEEGRVDGVFFAPAPGDAAAFSLLEDCLRPALNHGLRYACCFSRPPLTPETVEKALADGGPLAGRLAVLAREGGFACRAVVLLDDGQGTGPSELGDMLARELLRGDSERVIWARESVLYPGRAPRGPRLVERPEFFPLVFPDPQPPLRPTATLFQGACQFSRFADPALAVHGGGAGNALGTATPWLPVSRALQALLEGSRLLLPWLAVTGLSDVRFHESPLLPPGVTRECRLSVEARPWLMHDRVMTRMCRADLAVRELTENGRRMDHYSPVAEGMVLLAAASGEVPPLWPAAGPDDASRADAATDGDHDELAAFYDALGLSAPWRLLSGFAALPGGMYRAALAVPEAPIAPEGNWGYTDCLHMVEGIVQAASLALSRQRDNVAMAAELRRWRLNAAGFIRFGGERGARGPWRLQLRRSWADDKLLRFDAQISDARERVLLTLHHLEFDRLEPASPAE</sequence>
<name>A0A6L5XIM1_9BACT</name>
<evidence type="ECO:0000313" key="6">
    <source>
        <dbReference type="EMBL" id="MSS27075.1"/>
    </source>
</evidence>
<proteinExistence type="predicted"/>
<keyword evidence="2 6" id="KW-0808">Transferase</keyword>
<dbReference type="InterPro" id="IPR050858">
    <property type="entry name" value="Mal-CoA-ACP_Trans/PKS_FabD"/>
</dbReference>
<evidence type="ECO:0000256" key="3">
    <source>
        <dbReference type="ARBA" id="ARBA00023315"/>
    </source>
</evidence>
<dbReference type="InterPro" id="IPR016036">
    <property type="entry name" value="Malonyl_transacylase_ACP-bd"/>
</dbReference>
<dbReference type="SMART" id="SM00827">
    <property type="entry name" value="PKS_AT"/>
    <property type="match status" value="1"/>
</dbReference>
<dbReference type="Gene3D" id="3.30.70.250">
    <property type="entry name" value="Malonyl-CoA ACP transacylase, ACP-binding"/>
    <property type="match status" value="1"/>
</dbReference>
<evidence type="ECO:0000256" key="1">
    <source>
        <dbReference type="ARBA" id="ARBA00013258"/>
    </source>
</evidence>
<dbReference type="Pfam" id="PF00698">
    <property type="entry name" value="Acyl_transf_1"/>
    <property type="match status" value="1"/>
</dbReference>
<evidence type="ECO:0000256" key="2">
    <source>
        <dbReference type="ARBA" id="ARBA00022679"/>
    </source>
</evidence>
<feature type="domain" description="Malonyl-CoA:ACP transacylase (MAT)" evidence="5">
    <location>
        <begin position="259"/>
        <end position="552"/>
    </location>
</feature>
<comment type="caution">
    <text evidence="6">The sequence shown here is derived from an EMBL/GenBank/DDBJ whole genome shotgun (WGS) entry which is preliminary data.</text>
</comment>
<dbReference type="InterPro" id="IPR036736">
    <property type="entry name" value="ACP-like_sf"/>
</dbReference>
<dbReference type="InterPro" id="IPR014043">
    <property type="entry name" value="Acyl_transferase_dom"/>
</dbReference>
<dbReference type="SUPFAM" id="SSF47336">
    <property type="entry name" value="ACP-like"/>
    <property type="match status" value="1"/>
</dbReference>
<evidence type="ECO:0000313" key="7">
    <source>
        <dbReference type="Proteomes" id="UP000477488"/>
    </source>
</evidence>
<dbReference type="InterPro" id="IPR016035">
    <property type="entry name" value="Acyl_Trfase/lysoPLipase"/>
</dbReference>
<dbReference type="Gene3D" id="3.40.366.10">
    <property type="entry name" value="Malonyl-Coenzyme A Acyl Carrier Protein, domain 2"/>
    <property type="match status" value="1"/>
</dbReference>
<gene>
    <name evidence="6" type="ORF">FYJ44_03235</name>
</gene>
<evidence type="ECO:0000259" key="5">
    <source>
        <dbReference type="SMART" id="SM00827"/>
    </source>
</evidence>
<keyword evidence="7" id="KW-1185">Reference proteome</keyword>
<dbReference type="EC" id="2.3.1.39" evidence="1"/>
<dbReference type="InterPro" id="IPR009081">
    <property type="entry name" value="PP-bd_ACP"/>
</dbReference>
<dbReference type="PANTHER" id="PTHR42681:SF1">
    <property type="entry name" value="MALONYL-COA-ACYL CARRIER PROTEIN TRANSACYLASE, MITOCHONDRIAL"/>
    <property type="match status" value="1"/>
</dbReference>
<accession>A0A6L5XIM1</accession>
<dbReference type="InterPro" id="IPR001227">
    <property type="entry name" value="Ac_transferase_dom_sf"/>
</dbReference>
<dbReference type="PANTHER" id="PTHR42681">
    <property type="entry name" value="MALONYL-COA-ACYL CARRIER PROTEIN TRANSACYLASE, MITOCHONDRIAL"/>
    <property type="match status" value="1"/>
</dbReference>
<dbReference type="SUPFAM" id="SSF55048">
    <property type="entry name" value="Probable ACP-binding domain of malonyl-CoA ACP transacylase"/>
    <property type="match status" value="1"/>
</dbReference>
<comment type="catalytic activity">
    <reaction evidence="4">
        <text>holo-[ACP] + malonyl-CoA = malonyl-[ACP] + CoA</text>
        <dbReference type="Rhea" id="RHEA:41792"/>
        <dbReference type="Rhea" id="RHEA-COMP:9623"/>
        <dbReference type="Rhea" id="RHEA-COMP:9685"/>
        <dbReference type="ChEBI" id="CHEBI:57287"/>
        <dbReference type="ChEBI" id="CHEBI:57384"/>
        <dbReference type="ChEBI" id="CHEBI:64479"/>
        <dbReference type="ChEBI" id="CHEBI:78449"/>
        <dbReference type="EC" id="2.3.1.39"/>
    </reaction>
</comment>
<protein>
    <recommendedName>
        <fullName evidence="1">[acyl-carrier-protein] S-malonyltransferase</fullName>
        <ecNumber evidence="1">2.3.1.39</ecNumber>
    </recommendedName>
</protein>
<keyword evidence="3 6" id="KW-0012">Acyltransferase</keyword>
<evidence type="ECO:0000256" key="4">
    <source>
        <dbReference type="ARBA" id="ARBA00048462"/>
    </source>
</evidence>